<evidence type="ECO:0000313" key="3">
    <source>
        <dbReference type="Proteomes" id="UP000631114"/>
    </source>
</evidence>
<sequence length="285" mass="31921">MDVDSFVDNPCVTTMTYNPFQTSVCPKVNEKGNEISRMKVDSVEGAPHITTKKYTLVLTPESRKIQEALNSSVLDLHDMVNDPLPDALFTAATVSADLAKEKATSVHAAEHRNEVDMDRCAQPVDKECEAVHVSRASLMERNGTARTYEWEDDTIHSSSKDLPIVHTYPAQGGGSYGRGNWSAILDNDREIFEERTAVILVLDGHQSAPVWPAAANKFNGLETDRFGFFEEVDEEFEEEMLPPHEIVARSQCTTFSVFEGLGRTLKGRDLRRVRNAVWQKTVFLD</sequence>
<reference evidence="2 3" key="1">
    <citation type="submission" date="2020-10" db="EMBL/GenBank/DDBJ databases">
        <title>The Coptis chinensis genome and diversification of protoberbering-type alkaloids.</title>
        <authorList>
            <person name="Wang B."/>
            <person name="Shu S."/>
            <person name="Song C."/>
            <person name="Liu Y."/>
        </authorList>
    </citation>
    <scope>NUCLEOTIDE SEQUENCE [LARGE SCALE GENOMIC DNA]</scope>
    <source>
        <strain evidence="2">HL-2020</strain>
        <tissue evidence="2">Leaf</tissue>
    </source>
</reference>
<name>A0A835GWP3_9MAGN</name>
<dbReference type="PANTHER" id="PTHR46993:SF6">
    <property type="entry name" value="MYB TRANSCRIPTION FACTOR"/>
    <property type="match status" value="1"/>
</dbReference>
<dbReference type="OrthoDB" id="608866at2759"/>
<accession>A0A835GWP3</accession>
<dbReference type="InterPro" id="IPR007608">
    <property type="entry name" value="Senescence_reg_S40"/>
</dbReference>
<evidence type="ECO:0000256" key="1">
    <source>
        <dbReference type="ARBA" id="ARBA00034773"/>
    </source>
</evidence>
<comment type="caution">
    <text evidence="2">The sequence shown here is derived from an EMBL/GenBank/DDBJ whole genome shotgun (WGS) entry which is preliminary data.</text>
</comment>
<dbReference type="EMBL" id="JADFTS010000012">
    <property type="protein sequence ID" value="KAF9587262.1"/>
    <property type="molecule type" value="Genomic_DNA"/>
</dbReference>
<protein>
    <submittedName>
        <fullName evidence="2">Uncharacterized protein</fullName>
    </submittedName>
</protein>
<dbReference type="AlphaFoldDB" id="A0A835GWP3"/>
<gene>
    <name evidence="2" type="ORF">IFM89_039509</name>
</gene>
<evidence type="ECO:0000313" key="2">
    <source>
        <dbReference type="EMBL" id="KAF9587262.1"/>
    </source>
</evidence>
<keyword evidence="3" id="KW-1185">Reference proteome</keyword>
<dbReference type="PANTHER" id="PTHR46993">
    <property type="entry name" value="MYB TRANSCRIPTION FACTOR"/>
    <property type="match status" value="1"/>
</dbReference>
<organism evidence="2 3">
    <name type="scientific">Coptis chinensis</name>
    <dbReference type="NCBI Taxonomy" id="261450"/>
    <lineage>
        <taxon>Eukaryota</taxon>
        <taxon>Viridiplantae</taxon>
        <taxon>Streptophyta</taxon>
        <taxon>Embryophyta</taxon>
        <taxon>Tracheophyta</taxon>
        <taxon>Spermatophyta</taxon>
        <taxon>Magnoliopsida</taxon>
        <taxon>Ranunculales</taxon>
        <taxon>Ranunculaceae</taxon>
        <taxon>Coptidoideae</taxon>
        <taxon>Coptis</taxon>
    </lineage>
</organism>
<dbReference type="Proteomes" id="UP000631114">
    <property type="component" value="Unassembled WGS sequence"/>
</dbReference>
<comment type="similarity">
    <text evidence="1">Belongs to the senescence regulator S40 family.</text>
</comment>
<proteinExistence type="inferred from homology"/>
<dbReference type="Pfam" id="PF04520">
    <property type="entry name" value="Senescence_reg"/>
    <property type="match status" value="1"/>
</dbReference>
<dbReference type="GO" id="GO:0010150">
    <property type="term" value="P:leaf senescence"/>
    <property type="evidence" value="ECO:0007669"/>
    <property type="project" value="UniProtKB-ARBA"/>
</dbReference>